<gene>
    <name evidence="1" type="ORF">EVEC_LOCUS7493</name>
</gene>
<evidence type="ECO:0000313" key="3">
    <source>
        <dbReference type="WBParaSite" id="EVEC_0000800901-mRNA-1"/>
    </source>
</evidence>
<sequence>MCLLPDGRPGSPQAGLPQAQVNPALVQLQDPATQVLYTQLMTNQFFQNVLAQASLLQPAVAVAQQQQPQIALANPTPSLATQAVQGTVPAQLLLQPSQQLLQFLMMNQQLAAQALQQPQINPFNQTQAVQLRGLSCYTRSTSRTGMIRKLLL</sequence>
<organism evidence="3">
    <name type="scientific">Enterobius vermicularis</name>
    <name type="common">Human pinworm</name>
    <dbReference type="NCBI Taxonomy" id="51028"/>
    <lineage>
        <taxon>Eukaryota</taxon>
        <taxon>Metazoa</taxon>
        <taxon>Ecdysozoa</taxon>
        <taxon>Nematoda</taxon>
        <taxon>Chromadorea</taxon>
        <taxon>Rhabditida</taxon>
        <taxon>Spirurina</taxon>
        <taxon>Oxyuridomorpha</taxon>
        <taxon>Oxyuroidea</taxon>
        <taxon>Oxyuridae</taxon>
        <taxon>Enterobius</taxon>
    </lineage>
</organism>
<dbReference type="AlphaFoldDB" id="A0A0N4VBT9"/>
<protein>
    <submittedName>
        <fullName evidence="3">CSTF2_hinge domain-containing protein</fullName>
    </submittedName>
</protein>
<dbReference type="WBParaSite" id="EVEC_0000800901-mRNA-1">
    <property type="protein sequence ID" value="EVEC_0000800901-mRNA-1"/>
    <property type="gene ID" value="EVEC_0000800901"/>
</dbReference>
<proteinExistence type="predicted"/>
<dbReference type="Proteomes" id="UP000274131">
    <property type="component" value="Unassembled WGS sequence"/>
</dbReference>
<dbReference type="EMBL" id="UXUI01008948">
    <property type="protein sequence ID" value="VDD92742.1"/>
    <property type="molecule type" value="Genomic_DNA"/>
</dbReference>
<reference evidence="1 2" key="2">
    <citation type="submission" date="2018-10" db="EMBL/GenBank/DDBJ databases">
        <authorList>
            <consortium name="Pathogen Informatics"/>
        </authorList>
    </citation>
    <scope>NUCLEOTIDE SEQUENCE [LARGE SCALE GENOMIC DNA]</scope>
</reference>
<name>A0A0N4VBT9_ENTVE</name>
<reference evidence="3" key="1">
    <citation type="submission" date="2017-02" db="UniProtKB">
        <authorList>
            <consortium name="WormBaseParasite"/>
        </authorList>
    </citation>
    <scope>IDENTIFICATION</scope>
</reference>
<keyword evidence="2" id="KW-1185">Reference proteome</keyword>
<accession>A0A0N4VBT9</accession>
<evidence type="ECO:0000313" key="2">
    <source>
        <dbReference type="Proteomes" id="UP000274131"/>
    </source>
</evidence>
<evidence type="ECO:0000313" key="1">
    <source>
        <dbReference type="EMBL" id="VDD92742.1"/>
    </source>
</evidence>